<dbReference type="EMBL" id="KB870805">
    <property type="protein sequence ID" value="EOA37361.1"/>
    <property type="molecule type" value="Genomic_DNA"/>
</dbReference>
<name>R0GNJ3_9BRAS</name>
<dbReference type="PROSITE" id="PS50181">
    <property type="entry name" value="FBOX"/>
    <property type="match status" value="1"/>
</dbReference>
<dbReference type="Proteomes" id="UP000029121">
    <property type="component" value="Unassembled WGS sequence"/>
</dbReference>
<accession>R0GNJ3</accession>
<dbReference type="Pfam" id="PF00646">
    <property type="entry name" value="F-box"/>
    <property type="match status" value="1"/>
</dbReference>
<dbReference type="CDD" id="cd22157">
    <property type="entry name" value="F-box_AtFBW1-like"/>
    <property type="match status" value="1"/>
</dbReference>
<dbReference type="InterPro" id="IPR006527">
    <property type="entry name" value="F-box-assoc_dom_typ1"/>
</dbReference>
<evidence type="ECO:0000313" key="2">
    <source>
        <dbReference type="EMBL" id="EOA37361.1"/>
    </source>
</evidence>
<dbReference type="STRING" id="81985.R0GNJ3"/>
<dbReference type="InterPro" id="IPR001810">
    <property type="entry name" value="F-box_dom"/>
</dbReference>
<dbReference type="SMART" id="SM00256">
    <property type="entry name" value="FBOX"/>
    <property type="match status" value="1"/>
</dbReference>
<dbReference type="AlphaFoldDB" id="R0GNJ3"/>
<dbReference type="PANTHER" id="PTHR31672">
    <property type="entry name" value="BNACNNG10540D PROTEIN"/>
    <property type="match status" value="1"/>
</dbReference>
<evidence type="ECO:0000313" key="3">
    <source>
        <dbReference type="Proteomes" id="UP000029121"/>
    </source>
</evidence>
<dbReference type="PANTHER" id="PTHR31672:SF13">
    <property type="entry name" value="F-BOX PROTEIN CPR30-LIKE"/>
    <property type="match status" value="1"/>
</dbReference>
<sequence length="213" mass="24306">MESCLPHEVVEKILERVPVTSLLRFKAVSKQWKSTMESQFFHGRQLDQRQQSGYPNVAMVCVDLYLSTLVLFGSSSTTLEDVPAPWKKENAAYSVSPCVCDGFVCLPDPWHSVLVFNPTTRWYRALPLSELQLLEVELGKDYYKLNHTISHLGFGKDKVTGTYKPVWLYDSAEIGLENATTCEIFDFSTNPWRYVTPSAPYRVVGFVLCFVKF</sequence>
<dbReference type="InterPro" id="IPR036047">
    <property type="entry name" value="F-box-like_dom_sf"/>
</dbReference>
<dbReference type="Pfam" id="PF07734">
    <property type="entry name" value="FBA_1"/>
    <property type="match status" value="1"/>
</dbReference>
<evidence type="ECO:0000259" key="1">
    <source>
        <dbReference type="PROSITE" id="PS50181"/>
    </source>
</evidence>
<reference evidence="3" key="1">
    <citation type="journal article" date="2013" name="Nat. Genet.">
        <title>The Capsella rubella genome and the genomic consequences of rapid mating system evolution.</title>
        <authorList>
            <person name="Slotte T."/>
            <person name="Hazzouri K.M."/>
            <person name="Agren J.A."/>
            <person name="Koenig D."/>
            <person name="Maumus F."/>
            <person name="Guo Y.L."/>
            <person name="Steige K."/>
            <person name="Platts A.E."/>
            <person name="Escobar J.S."/>
            <person name="Newman L.K."/>
            <person name="Wang W."/>
            <person name="Mandakova T."/>
            <person name="Vello E."/>
            <person name="Smith L.M."/>
            <person name="Henz S.R."/>
            <person name="Steffen J."/>
            <person name="Takuno S."/>
            <person name="Brandvain Y."/>
            <person name="Coop G."/>
            <person name="Andolfatto P."/>
            <person name="Hu T.T."/>
            <person name="Blanchette M."/>
            <person name="Clark R.M."/>
            <person name="Quesneville H."/>
            <person name="Nordborg M."/>
            <person name="Gaut B.S."/>
            <person name="Lysak M.A."/>
            <person name="Jenkins J."/>
            <person name="Grimwood J."/>
            <person name="Chapman J."/>
            <person name="Prochnik S."/>
            <person name="Shu S."/>
            <person name="Rokhsar D."/>
            <person name="Schmutz J."/>
            <person name="Weigel D."/>
            <person name="Wright S.I."/>
        </authorList>
    </citation>
    <scope>NUCLEOTIDE SEQUENCE [LARGE SCALE GENOMIC DNA]</scope>
    <source>
        <strain evidence="3">cv. Monte Gargano</strain>
    </source>
</reference>
<keyword evidence="3" id="KW-1185">Reference proteome</keyword>
<protein>
    <recommendedName>
        <fullName evidence="1">F-box domain-containing protein</fullName>
    </recommendedName>
</protein>
<dbReference type="Gene3D" id="1.20.1280.50">
    <property type="match status" value="1"/>
</dbReference>
<gene>
    <name evidence="2" type="ORF">CARUB_v10011123mg</name>
</gene>
<organism evidence="2 3">
    <name type="scientific">Capsella rubella</name>
    <dbReference type="NCBI Taxonomy" id="81985"/>
    <lineage>
        <taxon>Eukaryota</taxon>
        <taxon>Viridiplantae</taxon>
        <taxon>Streptophyta</taxon>
        <taxon>Embryophyta</taxon>
        <taxon>Tracheophyta</taxon>
        <taxon>Spermatophyta</taxon>
        <taxon>Magnoliopsida</taxon>
        <taxon>eudicotyledons</taxon>
        <taxon>Gunneridae</taxon>
        <taxon>Pentapetalae</taxon>
        <taxon>rosids</taxon>
        <taxon>malvids</taxon>
        <taxon>Brassicales</taxon>
        <taxon>Brassicaceae</taxon>
        <taxon>Camelineae</taxon>
        <taxon>Capsella</taxon>
    </lineage>
</organism>
<feature type="domain" description="F-box" evidence="1">
    <location>
        <begin position="1"/>
        <end position="44"/>
    </location>
</feature>
<dbReference type="InterPro" id="IPR050796">
    <property type="entry name" value="SCF_F-box_component"/>
</dbReference>
<dbReference type="SUPFAM" id="SSF81383">
    <property type="entry name" value="F-box domain"/>
    <property type="match status" value="1"/>
</dbReference>
<proteinExistence type="predicted"/>